<feature type="transmembrane region" description="Helical" evidence="12">
    <location>
        <begin position="69"/>
        <end position="89"/>
    </location>
</feature>
<comment type="similarity">
    <text evidence="2 12">Belongs to the HAK/KUP transporter (TC 2.A.72) family.</text>
</comment>
<dbReference type="PANTHER" id="PTHR30540:SF79">
    <property type="entry name" value="LOW AFFINITY POTASSIUM TRANSPORT SYSTEM PROTEIN KUP"/>
    <property type="match status" value="1"/>
</dbReference>
<dbReference type="Pfam" id="PF22776">
    <property type="entry name" value="K_trans_C"/>
    <property type="match status" value="1"/>
</dbReference>
<evidence type="ECO:0000259" key="14">
    <source>
        <dbReference type="Pfam" id="PF22776"/>
    </source>
</evidence>
<evidence type="ECO:0000256" key="7">
    <source>
        <dbReference type="ARBA" id="ARBA00022847"/>
    </source>
</evidence>
<comment type="catalytic activity">
    <reaction evidence="12">
        <text>K(+)(in) + H(+)(in) = K(+)(out) + H(+)(out)</text>
        <dbReference type="Rhea" id="RHEA:28490"/>
        <dbReference type="ChEBI" id="CHEBI:15378"/>
        <dbReference type="ChEBI" id="CHEBI:29103"/>
    </reaction>
</comment>
<feature type="transmembrane region" description="Helical" evidence="12">
    <location>
        <begin position="358"/>
        <end position="379"/>
    </location>
</feature>
<sequence length="644" mass="69681">MSKTNDDKSPPSSESLTVPRAEGRGRQFLTLSLTALGVVYGDIGTSPLYALRECFHGTHSVTPSPANVLGILSLVFWALTLVISIKYLLFLMRAGNRGEGGILALLALLTPLSLLSPVQRRYLLPLGLFGAALLYGDGAITPAISVLSAVEGLKVAAPALEGFVVPVTILILILLFLIQRRGTTVVGTLFGPVMAIWFSTIAMLGIGGILKAPEVFFAVNPLHGARFFMENGQFAFRTLGSVFLVVTGGEALYADMGHFGPRPIRWAWFTFVLPALLLNYFGQGALLLVRPGESTEPFFHLAPGWALYPLVILATLATVIASQAVISGAFSLTRQAMQLGYSPRFRLVQTSSEEIGQVYIPTVNWGLMLITLALVVGFGSSASLAGAYGVAVTTTMVITTILAFFLMVKHWHWQATAACTLAGLFLSIDIPFFGANLLKIAHGGWFPLVAGIAVFTLMATWRRGRAVLSQRLQGGKEPLEEFIDKLTAAPPHRVPGTAVFMTGSPTGTPPVLHHHLAHNQVLHEQVIILTVLTEEVPRVPASDRVTVTAMPLGFARVIVRYGFMQSPNVPVALRQCDPLGLSVALEHTTYYLARETIISTPQQSGMMRWQEKLFSFMSRNSVTATSFYNIPAEQVVELGQQVEI</sequence>
<dbReference type="InterPro" id="IPR053952">
    <property type="entry name" value="K_trans_C"/>
</dbReference>
<keyword evidence="7 12" id="KW-0769">Symport</keyword>
<evidence type="ECO:0000256" key="12">
    <source>
        <dbReference type="HAMAP-Rule" id="MF_01522"/>
    </source>
</evidence>
<dbReference type="EMBL" id="VLLN01000026">
    <property type="protein sequence ID" value="TWJ16544.1"/>
    <property type="molecule type" value="Genomic_DNA"/>
</dbReference>
<keyword evidence="8 12" id="KW-0630">Potassium</keyword>
<dbReference type="InterPro" id="IPR053951">
    <property type="entry name" value="K_trans_N"/>
</dbReference>
<feature type="transmembrane region" description="Helical" evidence="12">
    <location>
        <begin position="189"/>
        <end position="210"/>
    </location>
</feature>
<comment type="caution">
    <text evidence="15">The sequence shown here is derived from an EMBL/GenBank/DDBJ whole genome shotgun (WGS) entry which is preliminary data.</text>
</comment>
<dbReference type="GO" id="GO:0005886">
    <property type="term" value="C:plasma membrane"/>
    <property type="evidence" value="ECO:0007669"/>
    <property type="project" value="UniProtKB-SubCell"/>
</dbReference>
<feature type="transmembrane region" description="Helical" evidence="12">
    <location>
        <begin position="234"/>
        <end position="254"/>
    </location>
</feature>
<evidence type="ECO:0000256" key="3">
    <source>
        <dbReference type="ARBA" id="ARBA00022448"/>
    </source>
</evidence>
<evidence type="ECO:0000259" key="13">
    <source>
        <dbReference type="Pfam" id="PF02705"/>
    </source>
</evidence>
<evidence type="ECO:0000256" key="8">
    <source>
        <dbReference type="ARBA" id="ARBA00022958"/>
    </source>
</evidence>
<feature type="transmembrane region" description="Helical" evidence="12">
    <location>
        <begin position="415"/>
        <end position="434"/>
    </location>
</feature>
<keyword evidence="5 12" id="KW-0633">Potassium transport</keyword>
<dbReference type="Proteomes" id="UP000319449">
    <property type="component" value="Unassembled WGS sequence"/>
</dbReference>
<organism evidence="15 16">
    <name type="scientific">Geobacter argillaceus</name>
    <dbReference type="NCBI Taxonomy" id="345631"/>
    <lineage>
        <taxon>Bacteria</taxon>
        <taxon>Pseudomonadati</taxon>
        <taxon>Thermodesulfobacteriota</taxon>
        <taxon>Desulfuromonadia</taxon>
        <taxon>Geobacterales</taxon>
        <taxon>Geobacteraceae</taxon>
        <taxon>Geobacter</taxon>
    </lineage>
</organism>
<dbReference type="PANTHER" id="PTHR30540">
    <property type="entry name" value="OSMOTIC STRESS POTASSIUM TRANSPORTER"/>
    <property type="match status" value="1"/>
</dbReference>
<name>A0A562VFG5_9BACT</name>
<evidence type="ECO:0000256" key="5">
    <source>
        <dbReference type="ARBA" id="ARBA00022538"/>
    </source>
</evidence>
<dbReference type="GO" id="GO:0015079">
    <property type="term" value="F:potassium ion transmembrane transporter activity"/>
    <property type="evidence" value="ECO:0007669"/>
    <property type="project" value="UniProtKB-UniRule"/>
</dbReference>
<feature type="domain" description="K+ potassium transporter C-terminal" evidence="14">
    <location>
        <begin position="495"/>
        <end position="644"/>
    </location>
</feature>
<dbReference type="HAMAP" id="MF_01522">
    <property type="entry name" value="Kup"/>
    <property type="match status" value="1"/>
</dbReference>
<dbReference type="InterPro" id="IPR003855">
    <property type="entry name" value="K+_transporter"/>
</dbReference>
<dbReference type="Pfam" id="PF02705">
    <property type="entry name" value="K_trans"/>
    <property type="match status" value="1"/>
</dbReference>
<feature type="transmembrane region" description="Helical" evidence="12">
    <location>
        <begin position="155"/>
        <end position="177"/>
    </location>
</feature>
<feature type="transmembrane region" description="Helical" evidence="12">
    <location>
        <begin position="266"/>
        <end position="286"/>
    </location>
</feature>
<accession>A0A562VFG5</accession>
<feature type="transmembrane region" description="Helical" evidence="12">
    <location>
        <begin position="385"/>
        <end position="408"/>
    </location>
</feature>
<keyword evidence="10 12" id="KW-0406">Ion transport</keyword>
<evidence type="ECO:0000256" key="6">
    <source>
        <dbReference type="ARBA" id="ARBA00022692"/>
    </source>
</evidence>
<keyword evidence="9 12" id="KW-1133">Transmembrane helix</keyword>
<proteinExistence type="inferred from homology"/>
<dbReference type="RefSeq" id="WP_145024777.1">
    <property type="nucleotide sequence ID" value="NZ_VLLN01000026.1"/>
</dbReference>
<feature type="transmembrane region" description="Helical" evidence="12">
    <location>
        <begin position="440"/>
        <end position="461"/>
    </location>
</feature>
<feature type="transmembrane region" description="Helical" evidence="12">
    <location>
        <begin position="101"/>
        <end position="118"/>
    </location>
</feature>
<keyword evidence="6 12" id="KW-0812">Transmembrane</keyword>
<evidence type="ECO:0000256" key="1">
    <source>
        <dbReference type="ARBA" id="ARBA00004141"/>
    </source>
</evidence>
<dbReference type="InterPro" id="IPR023051">
    <property type="entry name" value="Kup"/>
</dbReference>
<dbReference type="OrthoDB" id="9805577at2"/>
<reference evidence="15 16" key="1">
    <citation type="submission" date="2019-07" db="EMBL/GenBank/DDBJ databases">
        <title>Genomic Encyclopedia of Archaeal and Bacterial Type Strains, Phase II (KMG-II): from individual species to whole genera.</title>
        <authorList>
            <person name="Goeker M."/>
        </authorList>
    </citation>
    <scope>NUCLEOTIDE SEQUENCE [LARGE SCALE GENOMIC DNA]</scope>
    <source>
        <strain evidence="15 16">ATCC BAA-1139</strain>
    </source>
</reference>
<evidence type="ECO:0000313" key="16">
    <source>
        <dbReference type="Proteomes" id="UP000319449"/>
    </source>
</evidence>
<gene>
    <name evidence="12" type="primary">kup</name>
    <name evidence="15" type="ORF">JN12_03299</name>
</gene>
<evidence type="ECO:0000256" key="9">
    <source>
        <dbReference type="ARBA" id="ARBA00022989"/>
    </source>
</evidence>
<evidence type="ECO:0000256" key="4">
    <source>
        <dbReference type="ARBA" id="ARBA00022475"/>
    </source>
</evidence>
<keyword evidence="3 12" id="KW-0813">Transport</keyword>
<protein>
    <recommendedName>
        <fullName evidence="12">Probable potassium transport system protein Kup</fullName>
    </recommendedName>
</protein>
<evidence type="ECO:0000256" key="2">
    <source>
        <dbReference type="ARBA" id="ARBA00007019"/>
    </source>
</evidence>
<evidence type="ECO:0000313" key="15">
    <source>
        <dbReference type="EMBL" id="TWJ16544.1"/>
    </source>
</evidence>
<evidence type="ECO:0000256" key="11">
    <source>
        <dbReference type="ARBA" id="ARBA00023136"/>
    </source>
</evidence>
<comment type="function">
    <text evidence="12">Transport of potassium into the cell. Likely operates as a K(+):H(+) symporter.</text>
</comment>
<keyword evidence="16" id="KW-1185">Reference proteome</keyword>
<dbReference type="GO" id="GO:0015293">
    <property type="term" value="F:symporter activity"/>
    <property type="evidence" value="ECO:0007669"/>
    <property type="project" value="UniProtKB-UniRule"/>
</dbReference>
<dbReference type="AlphaFoldDB" id="A0A562VFG5"/>
<comment type="subcellular location">
    <subcellularLocation>
        <location evidence="12">Cell membrane</location>
        <topology evidence="12">Multi-pass membrane protein</topology>
    </subcellularLocation>
    <subcellularLocation>
        <location evidence="1">Membrane</location>
        <topology evidence="1">Multi-pass membrane protein</topology>
    </subcellularLocation>
</comment>
<feature type="domain" description="K+ potassium transporter integral membrane" evidence="13">
    <location>
        <begin position="32"/>
        <end position="484"/>
    </location>
</feature>
<feature type="transmembrane region" description="Helical" evidence="12">
    <location>
        <begin position="306"/>
        <end position="337"/>
    </location>
</feature>
<keyword evidence="11 12" id="KW-0472">Membrane</keyword>
<keyword evidence="4 12" id="KW-1003">Cell membrane</keyword>
<evidence type="ECO:0000256" key="10">
    <source>
        <dbReference type="ARBA" id="ARBA00023065"/>
    </source>
</evidence>